<feature type="domain" description="AAA" evidence="5">
    <location>
        <begin position="3"/>
        <end position="178"/>
    </location>
</feature>
<dbReference type="FunFam" id="3.40.50.300:FF:000285">
    <property type="entry name" value="Sporulation initiation inhibitor Soj"/>
    <property type="match status" value="1"/>
</dbReference>
<dbReference type="InterPro" id="IPR027417">
    <property type="entry name" value="P-loop_NTPase"/>
</dbReference>
<dbReference type="InterPro" id="IPR050678">
    <property type="entry name" value="DNA_Partitioning_ATPase"/>
</dbReference>
<evidence type="ECO:0000313" key="6">
    <source>
        <dbReference type="EMBL" id="QTL99864.1"/>
    </source>
</evidence>
<dbReference type="CDD" id="cd02042">
    <property type="entry name" value="ParAB_family"/>
    <property type="match status" value="1"/>
</dbReference>
<dbReference type="InterPro" id="IPR025669">
    <property type="entry name" value="AAA_dom"/>
</dbReference>
<evidence type="ECO:0000256" key="3">
    <source>
        <dbReference type="ARBA" id="ARBA00062323"/>
    </source>
</evidence>
<reference evidence="6" key="1">
    <citation type="submission" date="2019-12" db="EMBL/GenBank/DDBJ databases">
        <authorList>
            <person name="zhang j."/>
            <person name="sun C.M."/>
        </authorList>
    </citation>
    <scope>NUCLEOTIDE SEQUENCE</scope>
    <source>
        <strain evidence="6">NS-1</strain>
    </source>
</reference>
<evidence type="ECO:0000256" key="2">
    <source>
        <dbReference type="ARBA" id="ARBA00049360"/>
    </source>
</evidence>
<organism evidence="6 7">
    <name type="scientific">Iocasia fonsfrigidae</name>
    <dbReference type="NCBI Taxonomy" id="2682810"/>
    <lineage>
        <taxon>Bacteria</taxon>
        <taxon>Bacillati</taxon>
        <taxon>Bacillota</taxon>
        <taxon>Clostridia</taxon>
        <taxon>Halanaerobiales</taxon>
        <taxon>Halanaerobiaceae</taxon>
        <taxon>Iocasia</taxon>
    </lineage>
</organism>
<dbReference type="PIRSF" id="PIRSF009320">
    <property type="entry name" value="Nuc_binding_HP_1000"/>
    <property type="match status" value="1"/>
</dbReference>
<dbReference type="Proteomes" id="UP000665020">
    <property type="component" value="Chromosome"/>
</dbReference>
<sequence>MGKKIAIVNQKGGVGKSTTAVNLAACLAEMGQQVLLIDVDPQGNATSGIGIEKSKLDISIYDVMIDEIAVGDGILSTEIEGFYVLPANIDLAGAEIELVSMISRESRLKKITSQIDEDYDYILFDCPPSLGLLTLNALTAADGILVPIQCEYYALEGLGQLMNTVELVQKNLNPELEIEGVLLTMYDARTNLSQQVIDEVKKYFNDKVYNTIIPRNVRLSEAPSFGKPITEYDKSSRGAVAYRELAKEVTSNV</sequence>
<evidence type="ECO:0000313" key="7">
    <source>
        <dbReference type="Proteomes" id="UP000665020"/>
    </source>
</evidence>
<dbReference type="PANTHER" id="PTHR13696">
    <property type="entry name" value="P-LOOP CONTAINING NUCLEOSIDE TRIPHOSPHATE HYDROLASE"/>
    <property type="match status" value="1"/>
</dbReference>
<dbReference type="EMBL" id="CP046640">
    <property type="protein sequence ID" value="QTL99864.1"/>
    <property type="molecule type" value="Genomic_DNA"/>
</dbReference>
<evidence type="ECO:0000259" key="5">
    <source>
        <dbReference type="Pfam" id="PF13614"/>
    </source>
</evidence>
<dbReference type="KEGG" id="ifn:GM661_18830"/>
<dbReference type="Gene3D" id="3.40.50.300">
    <property type="entry name" value="P-loop containing nucleotide triphosphate hydrolases"/>
    <property type="match status" value="1"/>
</dbReference>
<comment type="subunit">
    <text evidence="3">Dimerizes in the presence of ATP but not ADP; ATP-binding is required for double-stranded (ds)DNA-binding. Interacts with DnaA.</text>
</comment>
<name>A0A8A7KP89_9FIRM</name>
<keyword evidence="7" id="KW-1185">Reference proteome</keyword>
<dbReference type="RefSeq" id="WP_230868184.1">
    <property type="nucleotide sequence ID" value="NZ_CP046640.1"/>
</dbReference>
<proteinExistence type="inferred from homology"/>
<evidence type="ECO:0000256" key="1">
    <source>
        <dbReference type="ARBA" id="ARBA00006976"/>
    </source>
</evidence>
<dbReference type="SUPFAM" id="SSF52540">
    <property type="entry name" value="P-loop containing nucleoside triphosphate hydrolases"/>
    <property type="match status" value="1"/>
</dbReference>
<accession>A0A8A7KP89</accession>
<comment type="similarity">
    <text evidence="1">Belongs to the ParA family.</text>
</comment>
<gene>
    <name evidence="6" type="ORF">GM661_18830</name>
</gene>
<dbReference type="PANTHER" id="PTHR13696:SF52">
    <property type="entry name" value="PARA FAMILY PROTEIN CT_582"/>
    <property type="match status" value="1"/>
</dbReference>
<dbReference type="Pfam" id="PF13614">
    <property type="entry name" value="AAA_31"/>
    <property type="match status" value="1"/>
</dbReference>
<evidence type="ECO:0000256" key="4">
    <source>
        <dbReference type="ARBA" id="ARBA00071824"/>
    </source>
</evidence>
<dbReference type="AlphaFoldDB" id="A0A8A7KP89"/>
<comment type="catalytic activity">
    <reaction evidence="2">
        <text>ATP + H2O = ADP + phosphate + H(+)</text>
        <dbReference type="Rhea" id="RHEA:13065"/>
        <dbReference type="ChEBI" id="CHEBI:15377"/>
        <dbReference type="ChEBI" id="CHEBI:15378"/>
        <dbReference type="ChEBI" id="CHEBI:30616"/>
        <dbReference type="ChEBI" id="CHEBI:43474"/>
        <dbReference type="ChEBI" id="CHEBI:456216"/>
    </reaction>
</comment>
<protein>
    <recommendedName>
        <fullName evidence="4">Sporulation initiation inhibitor protein Soj</fullName>
    </recommendedName>
</protein>